<dbReference type="EMBL" id="CVRI01000055">
    <property type="protein sequence ID" value="CRL01621.1"/>
    <property type="molecule type" value="Genomic_DNA"/>
</dbReference>
<evidence type="ECO:0000313" key="2">
    <source>
        <dbReference type="Proteomes" id="UP000183832"/>
    </source>
</evidence>
<protein>
    <submittedName>
        <fullName evidence="1">CLUMA_CG014693, isoform A</fullName>
    </submittedName>
</protein>
<evidence type="ECO:0000313" key="1">
    <source>
        <dbReference type="EMBL" id="CRL01621.1"/>
    </source>
</evidence>
<sequence>MNKLIKEISSSAVLFYVSKYFTKALQQIINLLNNDIKHENDIRENKLLDCFHRDNDSCRQANEA</sequence>
<organism evidence="1 2">
    <name type="scientific">Clunio marinus</name>
    <dbReference type="NCBI Taxonomy" id="568069"/>
    <lineage>
        <taxon>Eukaryota</taxon>
        <taxon>Metazoa</taxon>
        <taxon>Ecdysozoa</taxon>
        <taxon>Arthropoda</taxon>
        <taxon>Hexapoda</taxon>
        <taxon>Insecta</taxon>
        <taxon>Pterygota</taxon>
        <taxon>Neoptera</taxon>
        <taxon>Endopterygota</taxon>
        <taxon>Diptera</taxon>
        <taxon>Nematocera</taxon>
        <taxon>Chironomoidea</taxon>
        <taxon>Chironomidae</taxon>
        <taxon>Clunio</taxon>
    </lineage>
</organism>
<gene>
    <name evidence="1" type="ORF">CLUMA_CG014693</name>
</gene>
<proteinExistence type="predicted"/>
<reference evidence="1 2" key="1">
    <citation type="submission" date="2015-04" db="EMBL/GenBank/DDBJ databases">
        <authorList>
            <person name="Syromyatnikov M.Y."/>
            <person name="Popov V.N."/>
        </authorList>
    </citation>
    <scope>NUCLEOTIDE SEQUENCE [LARGE SCALE GENOMIC DNA]</scope>
</reference>
<dbReference type="AlphaFoldDB" id="A0A1J1IN12"/>
<accession>A0A1J1IN12</accession>
<dbReference type="Proteomes" id="UP000183832">
    <property type="component" value="Unassembled WGS sequence"/>
</dbReference>
<name>A0A1J1IN12_9DIPT</name>
<keyword evidence="2" id="KW-1185">Reference proteome</keyword>